<comment type="caution">
    <text evidence="1">The sequence shown here is derived from an EMBL/GenBank/DDBJ whole genome shotgun (WGS) entry which is preliminary data.</text>
</comment>
<name>A0A318NTG6_9ACTN</name>
<protein>
    <submittedName>
        <fullName evidence="1">Uncharacterized protein</fullName>
    </submittedName>
</protein>
<keyword evidence="2" id="KW-1185">Reference proteome</keyword>
<dbReference type="OrthoDB" id="3395587at2"/>
<dbReference type="AlphaFoldDB" id="A0A318NTG6"/>
<evidence type="ECO:0000313" key="1">
    <source>
        <dbReference type="EMBL" id="PYC69338.1"/>
    </source>
</evidence>
<organism evidence="1 2">
    <name type="scientific">Micromonospora arborensis</name>
    <dbReference type="NCBI Taxonomy" id="2116518"/>
    <lineage>
        <taxon>Bacteria</taxon>
        <taxon>Bacillati</taxon>
        <taxon>Actinomycetota</taxon>
        <taxon>Actinomycetes</taxon>
        <taxon>Micromonosporales</taxon>
        <taxon>Micromonosporaceae</taxon>
        <taxon>Micromonospora</taxon>
    </lineage>
</organism>
<gene>
    <name evidence="1" type="ORF">C7C45_16830</name>
</gene>
<proteinExistence type="predicted"/>
<dbReference type="RefSeq" id="WP_110564595.1">
    <property type="nucleotide sequence ID" value="NZ_PYBV01000019.1"/>
</dbReference>
<reference evidence="1 2" key="1">
    <citation type="submission" date="2018-03" db="EMBL/GenBank/DDBJ databases">
        <title>Bioinformatic expansion and discovery of thiopeptide antibiotics.</title>
        <authorList>
            <person name="Schwalen C.J."/>
            <person name="Hudson G.A."/>
            <person name="Mitchell D.A."/>
        </authorList>
    </citation>
    <scope>NUCLEOTIDE SEQUENCE [LARGE SCALE GENOMIC DNA]</scope>
    <source>
        <strain evidence="1 2">NRRL 8041</strain>
    </source>
</reference>
<dbReference type="EMBL" id="PYBV01000019">
    <property type="protein sequence ID" value="PYC69338.1"/>
    <property type="molecule type" value="Genomic_DNA"/>
</dbReference>
<evidence type="ECO:0000313" key="2">
    <source>
        <dbReference type="Proteomes" id="UP000248333"/>
    </source>
</evidence>
<accession>A0A318NTG6</accession>
<sequence>MDQATELAWLRERVGGLETALHCARRELFDLRCRLALIGRVVQDVDRVQRAPGVAVGAINAALYSETSNLRNLGRHLVRRRQGLR</sequence>
<dbReference type="Proteomes" id="UP000248333">
    <property type="component" value="Unassembled WGS sequence"/>
</dbReference>